<feature type="region of interest" description="Disordered" evidence="1">
    <location>
        <begin position="137"/>
        <end position="165"/>
    </location>
</feature>
<gene>
    <name evidence="2" type="ORF">BRADI_2g44355v3</name>
</gene>
<dbReference type="EnsemblPlants" id="PNT72444">
    <property type="protein sequence ID" value="PNT72444"/>
    <property type="gene ID" value="BRADI_2g44355v3"/>
</dbReference>
<protein>
    <submittedName>
        <fullName evidence="2 3">Uncharacterized protein</fullName>
    </submittedName>
</protein>
<dbReference type="AlphaFoldDB" id="A0A2K2DDT2"/>
<sequence>MTDHWELTSSINEQTQNSTVLQVDQEYIFRSKIFEAFVAKTEILPRNISEVKCSCTDRENPTRKGNSFAHRQRRATATKSLRGRRLEATEFGQLLHVNYGLYTGKEHQISPFFPNIEGRQQNANAMRWQCRKCMEQKESTTPQEDEGEKHDRVEDSKLWRNKLAT</sequence>
<evidence type="ECO:0000313" key="4">
    <source>
        <dbReference type="Proteomes" id="UP000008810"/>
    </source>
</evidence>
<evidence type="ECO:0000256" key="1">
    <source>
        <dbReference type="SAM" id="MobiDB-lite"/>
    </source>
</evidence>
<reference evidence="3" key="3">
    <citation type="submission" date="2018-08" db="UniProtKB">
        <authorList>
            <consortium name="EnsemblPlants"/>
        </authorList>
    </citation>
    <scope>IDENTIFICATION</scope>
    <source>
        <strain evidence="3">cv. Bd21</strain>
    </source>
</reference>
<reference evidence="2" key="2">
    <citation type="submission" date="2017-06" db="EMBL/GenBank/DDBJ databases">
        <title>WGS assembly of Brachypodium distachyon.</title>
        <authorList>
            <consortium name="The International Brachypodium Initiative"/>
            <person name="Lucas S."/>
            <person name="Harmon-Smith M."/>
            <person name="Lail K."/>
            <person name="Tice H."/>
            <person name="Grimwood J."/>
            <person name="Bruce D."/>
            <person name="Barry K."/>
            <person name="Shu S."/>
            <person name="Lindquist E."/>
            <person name="Wang M."/>
            <person name="Pitluck S."/>
            <person name="Vogel J.P."/>
            <person name="Garvin D.F."/>
            <person name="Mockler T.C."/>
            <person name="Schmutz J."/>
            <person name="Rokhsar D."/>
            <person name="Bevan M.W."/>
        </authorList>
    </citation>
    <scope>NUCLEOTIDE SEQUENCE</scope>
    <source>
        <strain evidence="2">Bd21</strain>
    </source>
</reference>
<feature type="compositionally biased region" description="Basic and acidic residues" evidence="1">
    <location>
        <begin position="147"/>
        <end position="158"/>
    </location>
</feature>
<dbReference type="EMBL" id="CM000881">
    <property type="protein sequence ID" value="PNT72444.1"/>
    <property type="molecule type" value="Genomic_DNA"/>
</dbReference>
<keyword evidence="4" id="KW-1185">Reference proteome</keyword>
<dbReference type="Proteomes" id="UP000008810">
    <property type="component" value="Chromosome 2"/>
</dbReference>
<dbReference type="InParanoid" id="A0A2K2DDT2"/>
<reference evidence="2 3" key="1">
    <citation type="journal article" date="2010" name="Nature">
        <title>Genome sequencing and analysis of the model grass Brachypodium distachyon.</title>
        <authorList>
            <consortium name="International Brachypodium Initiative"/>
        </authorList>
    </citation>
    <scope>NUCLEOTIDE SEQUENCE [LARGE SCALE GENOMIC DNA]</scope>
    <source>
        <strain evidence="2 3">Bd21</strain>
    </source>
</reference>
<dbReference type="Gramene" id="PNT72444">
    <property type="protein sequence ID" value="PNT72444"/>
    <property type="gene ID" value="BRADI_2g44355v3"/>
</dbReference>
<evidence type="ECO:0000313" key="3">
    <source>
        <dbReference type="EnsemblPlants" id="PNT72444"/>
    </source>
</evidence>
<organism evidence="2">
    <name type="scientific">Brachypodium distachyon</name>
    <name type="common">Purple false brome</name>
    <name type="synonym">Trachynia distachya</name>
    <dbReference type="NCBI Taxonomy" id="15368"/>
    <lineage>
        <taxon>Eukaryota</taxon>
        <taxon>Viridiplantae</taxon>
        <taxon>Streptophyta</taxon>
        <taxon>Embryophyta</taxon>
        <taxon>Tracheophyta</taxon>
        <taxon>Spermatophyta</taxon>
        <taxon>Magnoliopsida</taxon>
        <taxon>Liliopsida</taxon>
        <taxon>Poales</taxon>
        <taxon>Poaceae</taxon>
        <taxon>BOP clade</taxon>
        <taxon>Pooideae</taxon>
        <taxon>Stipodae</taxon>
        <taxon>Brachypodieae</taxon>
        <taxon>Brachypodium</taxon>
    </lineage>
</organism>
<evidence type="ECO:0000313" key="2">
    <source>
        <dbReference type="EMBL" id="PNT72444.1"/>
    </source>
</evidence>
<accession>A0A2K2DDT2</accession>
<proteinExistence type="predicted"/>
<name>A0A2K2DDT2_BRADI</name>
<feature type="region of interest" description="Disordered" evidence="1">
    <location>
        <begin position="57"/>
        <end position="80"/>
    </location>
</feature>